<comment type="similarity">
    <text evidence="3">Belongs to the oxygen-dependent FAD-linked oxidoreductase family.</text>
</comment>
<accession>A0A5J9W669</accession>
<dbReference type="Gene3D" id="3.30.70.2520">
    <property type="match status" value="1"/>
</dbReference>
<dbReference type="Pfam" id="PF04030">
    <property type="entry name" value="ALO"/>
    <property type="match status" value="1"/>
</dbReference>
<dbReference type="Pfam" id="PF22906">
    <property type="entry name" value="GULLO2-like_3rd"/>
    <property type="match status" value="1"/>
</dbReference>
<dbReference type="SMART" id="SM00360">
    <property type="entry name" value="RRM"/>
    <property type="match status" value="1"/>
</dbReference>
<dbReference type="Pfam" id="PF01565">
    <property type="entry name" value="FAD_binding_4"/>
    <property type="match status" value="1"/>
</dbReference>
<evidence type="ECO:0000259" key="12">
    <source>
        <dbReference type="PROSITE" id="PS50102"/>
    </source>
</evidence>
<evidence type="ECO:0000313" key="15">
    <source>
        <dbReference type="Proteomes" id="UP000324897"/>
    </source>
</evidence>
<comment type="cofactor">
    <cofactor evidence="1">
        <name>FAD</name>
        <dbReference type="ChEBI" id="CHEBI:57692"/>
    </cofactor>
</comment>
<evidence type="ECO:0000256" key="4">
    <source>
        <dbReference type="ARBA" id="ARBA00013121"/>
    </source>
</evidence>
<dbReference type="SUPFAM" id="SSF56176">
    <property type="entry name" value="FAD-binding/transporter-associated domain-like"/>
    <property type="match status" value="1"/>
</dbReference>
<evidence type="ECO:0000256" key="8">
    <source>
        <dbReference type="ARBA" id="ARBA00048083"/>
    </source>
</evidence>
<dbReference type="Gene3D" id="3.30.70.330">
    <property type="match status" value="1"/>
</dbReference>
<feature type="domain" description="RRM" evidence="12">
    <location>
        <begin position="706"/>
        <end position="784"/>
    </location>
</feature>
<dbReference type="InterPro" id="IPR016166">
    <property type="entry name" value="FAD-bd_PCMH"/>
</dbReference>
<evidence type="ECO:0000256" key="10">
    <source>
        <dbReference type="SAM" id="MobiDB-lite"/>
    </source>
</evidence>
<dbReference type="PANTHER" id="PTHR13878">
    <property type="entry name" value="GULONOLACTONE OXIDASE"/>
    <property type="match status" value="1"/>
</dbReference>
<evidence type="ECO:0000256" key="6">
    <source>
        <dbReference type="ARBA" id="ARBA00022729"/>
    </source>
</evidence>
<organism evidence="14 15">
    <name type="scientific">Eragrostis curvula</name>
    <name type="common">weeping love grass</name>
    <dbReference type="NCBI Taxonomy" id="38414"/>
    <lineage>
        <taxon>Eukaryota</taxon>
        <taxon>Viridiplantae</taxon>
        <taxon>Streptophyta</taxon>
        <taxon>Embryophyta</taxon>
        <taxon>Tracheophyta</taxon>
        <taxon>Spermatophyta</taxon>
        <taxon>Magnoliopsida</taxon>
        <taxon>Liliopsida</taxon>
        <taxon>Poales</taxon>
        <taxon>Poaceae</taxon>
        <taxon>PACMAD clade</taxon>
        <taxon>Chloridoideae</taxon>
        <taxon>Eragrostideae</taxon>
        <taxon>Eragrostidinae</taxon>
        <taxon>Eragrostis</taxon>
    </lineage>
</organism>
<dbReference type="Gene3D" id="3.30.465.10">
    <property type="match status" value="1"/>
</dbReference>
<evidence type="ECO:0000256" key="9">
    <source>
        <dbReference type="PROSITE-ProRule" id="PRU00176"/>
    </source>
</evidence>
<dbReference type="Proteomes" id="UP000324897">
    <property type="component" value="Unassembled WGS sequence"/>
</dbReference>
<keyword evidence="5" id="KW-0060">Ascorbate biosynthesis</keyword>
<evidence type="ECO:0000256" key="5">
    <source>
        <dbReference type="ARBA" id="ARBA00022644"/>
    </source>
</evidence>
<dbReference type="Gene3D" id="3.30.43.10">
    <property type="entry name" value="Uridine Diphospho-n-acetylenolpyruvylglucosamine Reductase, domain 2"/>
    <property type="match status" value="1"/>
</dbReference>
<dbReference type="InterPro" id="IPR006094">
    <property type="entry name" value="Oxid_FAD_bind_N"/>
</dbReference>
<feature type="region of interest" description="Disordered" evidence="10">
    <location>
        <begin position="626"/>
        <end position="692"/>
    </location>
</feature>
<reference evidence="14 15" key="1">
    <citation type="journal article" date="2019" name="Sci. Rep.">
        <title>A high-quality genome of Eragrostis curvula grass provides insights into Poaceae evolution and supports new strategies to enhance forage quality.</title>
        <authorList>
            <person name="Carballo J."/>
            <person name="Santos B.A.C.M."/>
            <person name="Zappacosta D."/>
            <person name="Garbus I."/>
            <person name="Selva J.P."/>
            <person name="Gallo C.A."/>
            <person name="Diaz A."/>
            <person name="Albertini E."/>
            <person name="Caccamo M."/>
            <person name="Echenique V."/>
        </authorList>
    </citation>
    <scope>NUCLEOTIDE SEQUENCE [LARGE SCALE GENOMIC DNA]</scope>
    <source>
        <strain evidence="15">cv. Victoria</strain>
        <tissue evidence="14">Leaf</tissue>
    </source>
</reference>
<dbReference type="InterPro" id="IPR012677">
    <property type="entry name" value="Nucleotide-bd_a/b_plait_sf"/>
</dbReference>
<evidence type="ECO:0000256" key="3">
    <source>
        <dbReference type="ARBA" id="ARBA00005466"/>
    </source>
</evidence>
<proteinExistence type="inferred from homology"/>
<dbReference type="InterPro" id="IPR007173">
    <property type="entry name" value="ALO_C"/>
</dbReference>
<feature type="chain" id="PRO_5023817518" description="L-gulonolactone oxidase" evidence="11">
    <location>
        <begin position="22"/>
        <end position="811"/>
    </location>
</feature>
<evidence type="ECO:0000256" key="7">
    <source>
        <dbReference type="ARBA" id="ARBA00023002"/>
    </source>
</evidence>
<name>A0A5J9W669_9POAL</name>
<dbReference type="SMART" id="SM00361">
    <property type="entry name" value="RRM_1"/>
    <property type="match status" value="1"/>
</dbReference>
<dbReference type="InterPro" id="IPR035979">
    <property type="entry name" value="RBD_domain_sf"/>
</dbReference>
<dbReference type="InterPro" id="IPR016169">
    <property type="entry name" value="FAD-bd_PCMH_sub2"/>
</dbReference>
<dbReference type="GO" id="GO:0019853">
    <property type="term" value="P:L-ascorbic acid biosynthetic process"/>
    <property type="evidence" value="ECO:0007669"/>
    <property type="project" value="UniProtKB-UniPathway"/>
</dbReference>
<protein>
    <recommendedName>
        <fullName evidence="4">L-gulonolactone oxidase</fullName>
        <ecNumber evidence="4">1.1.3.8</ecNumber>
    </recommendedName>
</protein>
<dbReference type="Gramene" id="TVU43658">
    <property type="protein sequence ID" value="TVU43658"/>
    <property type="gene ID" value="EJB05_10144"/>
</dbReference>
<dbReference type="FunFam" id="3.30.465.10:FF:000033">
    <property type="entry name" value="L-gulonolactone oxidase 5"/>
    <property type="match status" value="1"/>
</dbReference>
<keyword evidence="15" id="KW-1185">Reference proteome</keyword>
<gene>
    <name evidence="14" type="ORF">EJB05_10144</name>
</gene>
<dbReference type="AlphaFoldDB" id="A0A5J9W669"/>
<comment type="caution">
    <text evidence="14">The sequence shown here is derived from an EMBL/GenBank/DDBJ whole genome shotgun (WGS) entry which is preliminary data.</text>
</comment>
<keyword evidence="9" id="KW-0694">RNA-binding</keyword>
<feature type="compositionally biased region" description="Acidic residues" evidence="10">
    <location>
        <begin position="648"/>
        <end position="689"/>
    </location>
</feature>
<dbReference type="NCBIfam" id="TIGR01677">
    <property type="entry name" value="pln_FAD_oxido"/>
    <property type="match status" value="1"/>
</dbReference>
<comment type="pathway">
    <text evidence="2">Cofactor biosynthesis; L-ascorbate biosynthesis.</text>
</comment>
<dbReference type="OrthoDB" id="610608at2759"/>
<dbReference type="GO" id="GO:0003885">
    <property type="term" value="F:D-arabinono-1,4-lactone oxidase activity"/>
    <property type="evidence" value="ECO:0007669"/>
    <property type="project" value="InterPro"/>
</dbReference>
<dbReference type="EMBL" id="RWGY01000005">
    <property type="protein sequence ID" value="TVU43658.1"/>
    <property type="molecule type" value="Genomic_DNA"/>
</dbReference>
<dbReference type="EC" id="1.1.3.8" evidence="4"/>
<sequence length="811" mass="88329">MHGPRTMPVLILLLLVGLAGGSPPPEPVSCTRGTSDCTVTNVYGSFPDRTICRAANATFPRTEQELVAAVAAAAAAKRKVKVATKHSHSFPKLACPGGRDGTIISTELMNRTVSVDAGRRLLTVQSGMVLRDLIRVAADAGLALPHSPYWYGITIGGLLATGAHGSSLWGKGSAVHEYVVGLRIVTPAPASQGFAVVRELAVGDPDLDAAKVSLGVLGVVSQVTLELQPMFKRSVKFVTRDDTDMAQKLSVWGGLHEFGDVAWLPRQGKAIYREDDRVDVSTPGNGLNDYLGFRASPTLGLLTARAAEEHLEKDGSDVARCLSARVPAALFELQAYGFTNDGSFFTGYPIVGFQSRIQASGTCIASPEDGLLSTCTWDPRIRGPFFYNSGFSVALSKAPAFVADLQRLRDLNPRAFCGLDAKLGVLMRYVKASSAYLGKSEDSLDFDVTYYRSYTDGEPRAHADVIDELEQMALRKYGALPHWGKNRNFAFDGVVAKYPNATEFLKVKDKYDPDGIFSSEWSDQLLGIKGSSTNVVGKGCAIEGLCVCSDDSHCAPEKGLFCRPGKVYTDARVCAPARSATSLVDELFAINLQSDIFDSVSEWIDRYMHIYNNSVAVYMHIYNNRRRADSEEEPEEEYEENDKRQGEGDGDGDDRGEDDAGMAADGDEASADGGGDEMDKEGDDGPEDAEEKKKWDDLLALPPHGSEVFIGGLPRDTTEEDLRELCEPLGEIYEVRLTKDKDTKESKGFAFVTFTDKDAAQRAVEDVQDREYKGRTLRCSLSQAKHMLFVGNEPKGLSEEELRIIFPFNSV</sequence>
<evidence type="ECO:0000313" key="14">
    <source>
        <dbReference type="EMBL" id="TVU43658.1"/>
    </source>
</evidence>
<dbReference type="InterPro" id="IPR055154">
    <property type="entry name" value="GULLO2-like_C"/>
</dbReference>
<evidence type="ECO:0000256" key="2">
    <source>
        <dbReference type="ARBA" id="ARBA00005147"/>
    </source>
</evidence>
<evidence type="ECO:0000256" key="11">
    <source>
        <dbReference type="SAM" id="SignalP"/>
    </source>
</evidence>
<dbReference type="InterPro" id="IPR003954">
    <property type="entry name" value="RRM_euk-type"/>
</dbReference>
<evidence type="ECO:0000259" key="13">
    <source>
        <dbReference type="PROSITE" id="PS51387"/>
    </source>
</evidence>
<dbReference type="PROSITE" id="PS50102">
    <property type="entry name" value="RRM"/>
    <property type="match status" value="1"/>
</dbReference>
<dbReference type="GO" id="GO:0071949">
    <property type="term" value="F:FAD binding"/>
    <property type="evidence" value="ECO:0007669"/>
    <property type="project" value="InterPro"/>
</dbReference>
<dbReference type="PROSITE" id="PS51387">
    <property type="entry name" value="FAD_PCMH"/>
    <property type="match status" value="1"/>
</dbReference>
<feature type="compositionally biased region" description="Acidic residues" evidence="10">
    <location>
        <begin position="630"/>
        <end position="640"/>
    </location>
</feature>
<dbReference type="SUPFAM" id="SSF54928">
    <property type="entry name" value="RNA-binding domain, RBD"/>
    <property type="match status" value="1"/>
</dbReference>
<dbReference type="InterPro" id="IPR010030">
    <property type="entry name" value="GULO_Plant"/>
</dbReference>
<feature type="domain" description="FAD-binding PCMH-type" evidence="13">
    <location>
        <begin position="50"/>
        <end position="230"/>
    </location>
</feature>
<dbReference type="InterPro" id="IPR050432">
    <property type="entry name" value="FAD-linked_Oxidoreductases_BP"/>
</dbReference>
<feature type="non-terminal residue" evidence="14">
    <location>
        <position position="1"/>
    </location>
</feature>
<dbReference type="UniPathway" id="UPA00132"/>
<comment type="catalytic activity">
    <reaction evidence="8">
        <text>L-gulono-1,4-lactone + O2 = L-ascorbate + H2O2 + H(+)</text>
        <dbReference type="Rhea" id="RHEA:32363"/>
        <dbReference type="ChEBI" id="CHEBI:15378"/>
        <dbReference type="ChEBI" id="CHEBI:15379"/>
        <dbReference type="ChEBI" id="CHEBI:16240"/>
        <dbReference type="ChEBI" id="CHEBI:17587"/>
        <dbReference type="ChEBI" id="CHEBI:38290"/>
        <dbReference type="EC" id="1.1.3.8"/>
    </reaction>
</comment>
<keyword evidence="6 11" id="KW-0732">Signal</keyword>
<dbReference type="InterPro" id="IPR036318">
    <property type="entry name" value="FAD-bd_PCMH-like_sf"/>
</dbReference>
<dbReference type="GO" id="GO:0050105">
    <property type="term" value="F:L-gulonolactone oxidase activity"/>
    <property type="evidence" value="ECO:0007669"/>
    <property type="project" value="UniProtKB-EC"/>
</dbReference>
<evidence type="ECO:0000256" key="1">
    <source>
        <dbReference type="ARBA" id="ARBA00001974"/>
    </source>
</evidence>
<feature type="signal peptide" evidence="11">
    <location>
        <begin position="1"/>
        <end position="21"/>
    </location>
</feature>
<dbReference type="GO" id="GO:0003723">
    <property type="term" value="F:RNA binding"/>
    <property type="evidence" value="ECO:0007669"/>
    <property type="project" value="UniProtKB-UniRule"/>
</dbReference>
<dbReference type="InterPro" id="IPR000504">
    <property type="entry name" value="RRM_dom"/>
</dbReference>
<dbReference type="CDD" id="cd00590">
    <property type="entry name" value="RRM_SF"/>
    <property type="match status" value="1"/>
</dbReference>
<dbReference type="Pfam" id="PF00076">
    <property type="entry name" value="RRM_1"/>
    <property type="match status" value="1"/>
</dbReference>
<dbReference type="GO" id="GO:0016020">
    <property type="term" value="C:membrane"/>
    <property type="evidence" value="ECO:0007669"/>
    <property type="project" value="InterPro"/>
</dbReference>
<keyword evidence="7" id="KW-0560">Oxidoreductase</keyword>
<dbReference type="InterPro" id="IPR016167">
    <property type="entry name" value="FAD-bd_PCMH_sub1"/>
</dbReference>
<dbReference type="PANTHER" id="PTHR13878:SF90">
    <property type="entry name" value="L-GULONOLACTONE OXIDASE"/>
    <property type="match status" value="1"/>
</dbReference>